<dbReference type="AlphaFoldDB" id="H8G9A1"/>
<evidence type="ECO:0000313" key="2">
    <source>
        <dbReference type="EMBL" id="EHY87486.1"/>
    </source>
</evidence>
<evidence type="ECO:0008006" key="4">
    <source>
        <dbReference type="Google" id="ProtNLM"/>
    </source>
</evidence>
<protein>
    <recommendedName>
        <fullName evidence="4">TrbC/VIRB2 family protein</fullName>
    </recommendedName>
</protein>
<sequence>MLLTLWGKAHSWVSQQLVPDPPPTAPPGKLTEATNTILGWMKWGGLVGAVGALIAAGIMMAVGRRNRNNMAIEGAVSIPWVVAGLAVILGSASVVGFLLQ</sequence>
<reference evidence="2 3" key="1">
    <citation type="journal article" date="2012" name="Stand. Genomic Sci.">
        <title>Genome sequence of the soil bacterium Saccharomonospora azurea type strain (NA-128(T)).</title>
        <authorList>
            <person name="Klenk H.P."/>
            <person name="Held B."/>
            <person name="Lucas S."/>
            <person name="Lapidus A."/>
            <person name="Copeland A."/>
            <person name="Hammon N."/>
            <person name="Pitluck S."/>
            <person name="Goodwin L.A."/>
            <person name="Han C."/>
            <person name="Tapia R."/>
            <person name="Brambilla E.M."/>
            <person name="Potter G."/>
            <person name="Land M."/>
            <person name="Ivanova N."/>
            <person name="Rohde M."/>
            <person name="Goker M."/>
            <person name="Detter J.C."/>
            <person name="Kyrpides N.C."/>
            <person name="Woyke T."/>
        </authorList>
    </citation>
    <scope>NUCLEOTIDE SEQUENCE [LARGE SCALE GENOMIC DNA]</scope>
    <source>
        <strain evidence="2 3">NA-128</strain>
    </source>
</reference>
<evidence type="ECO:0000256" key="1">
    <source>
        <dbReference type="SAM" id="Phobius"/>
    </source>
</evidence>
<dbReference type="HOGENOM" id="CLU_178595_0_0_11"/>
<gene>
    <name evidence="2" type="ORF">SacazDRAFT_00528</name>
</gene>
<organism evidence="2 3">
    <name type="scientific">Saccharomonospora azurea NA-128</name>
    <dbReference type="NCBI Taxonomy" id="882081"/>
    <lineage>
        <taxon>Bacteria</taxon>
        <taxon>Bacillati</taxon>
        <taxon>Actinomycetota</taxon>
        <taxon>Actinomycetes</taxon>
        <taxon>Pseudonocardiales</taxon>
        <taxon>Pseudonocardiaceae</taxon>
        <taxon>Saccharomonospora</taxon>
    </lineage>
</organism>
<keyword evidence="1" id="KW-1133">Transmembrane helix</keyword>
<dbReference type="EMBL" id="CM001466">
    <property type="protein sequence ID" value="EHY87486.1"/>
    <property type="molecule type" value="Genomic_DNA"/>
</dbReference>
<evidence type="ECO:0000313" key="3">
    <source>
        <dbReference type="Proteomes" id="UP000004705"/>
    </source>
</evidence>
<dbReference type="RefSeq" id="WP_005438346.1">
    <property type="nucleotide sequence ID" value="NZ_CM001466.1"/>
</dbReference>
<dbReference type="Proteomes" id="UP000004705">
    <property type="component" value="Chromosome"/>
</dbReference>
<name>H8G9A1_9PSEU</name>
<keyword evidence="1" id="KW-0472">Membrane</keyword>
<accession>H8G9A1</accession>
<feature type="transmembrane region" description="Helical" evidence="1">
    <location>
        <begin position="75"/>
        <end position="99"/>
    </location>
</feature>
<keyword evidence="3" id="KW-1185">Reference proteome</keyword>
<keyword evidence="1" id="KW-0812">Transmembrane</keyword>
<dbReference type="OrthoDB" id="4478216at2"/>
<proteinExistence type="predicted"/>
<feature type="transmembrane region" description="Helical" evidence="1">
    <location>
        <begin position="43"/>
        <end position="63"/>
    </location>
</feature>